<dbReference type="Pfam" id="PF08241">
    <property type="entry name" value="Methyltransf_11"/>
    <property type="match status" value="1"/>
</dbReference>
<dbReference type="PANTHER" id="PTHR43464:SF19">
    <property type="entry name" value="UBIQUINONE BIOSYNTHESIS O-METHYLTRANSFERASE, MITOCHONDRIAL"/>
    <property type="match status" value="1"/>
</dbReference>
<protein>
    <submittedName>
        <fullName evidence="5">Class I SAM-dependent methyltransferase</fullName>
    </submittedName>
</protein>
<dbReference type="EMBL" id="SJZB01000033">
    <property type="protein sequence ID" value="TCJ14748.1"/>
    <property type="molecule type" value="Genomic_DNA"/>
</dbReference>
<sequence length="326" mass="38320">MLLMVEYVDPRTHDFLELRSNGLVNMHTGSLVAPVVDGIPRFVDPADNYAESFGYQWKKWHSIRSDVRNQGYNLQSVILERTHFSEFKLEGKTLLECGMGGGDDTEVLLRLPFYEVHSFDLSTAVERAAQYLKDPRLHISQASIYDIPYPDRSFDVVYCHRVLQHTPDPALALRNICAKVKPGGLLFAHSYKRSRRYMSEWRYKYRWLTKRLPWRAIVLYLDIAGPFLHRLNRFMYRHRLTRSIAYKFIPFYYLSRHAEGGMTAETSVLELEKQITFDALTPWHDHPMRPDEFRSIIESEGFEILYMTEHPISPMYCTAIRRDRSA</sequence>
<keyword evidence="2 5" id="KW-0808">Transferase</keyword>
<evidence type="ECO:0000259" key="4">
    <source>
        <dbReference type="Pfam" id="PF08241"/>
    </source>
</evidence>
<evidence type="ECO:0000256" key="1">
    <source>
        <dbReference type="ARBA" id="ARBA00022603"/>
    </source>
</evidence>
<dbReference type="CDD" id="cd02440">
    <property type="entry name" value="AdoMet_MTases"/>
    <property type="match status" value="1"/>
</dbReference>
<accession>A0A4R1BCR4</accession>
<dbReference type="GO" id="GO:0008757">
    <property type="term" value="F:S-adenosylmethionine-dependent methyltransferase activity"/>
    <property type="evidence" value="ECO:0007669"/>
    <property type="project" value="InterPro"/>
</dbReference>
<gene>
    <name evidence="5" type="ORF">EZJ19_09200</name>
</gene>
<evidence type="ECO:0000313" key="6">
    <source>
        <dbReference type="Proteomes" id="UP000295443"/>
    </source>
</evidence>
<evidence type="ECO:0000256" key="2">
    <source>
        <dbReference type="ARBA" id="ARBA00022679"/>
    </source>
</evidence>
<feature type="domain" description="Methyltransferase type 11" evidence="4">
    <location>
        <begin position="95"/>
        <end position="187"/>
    </location>
</feature>
<organism evidence="5 6">
    <name type="scientific">Parasulfuritortus cantonensis</name>
    <dbReference type="NCBI Taxonomy" id="2528202"/>
    <lineage>
        <taxon>Bacteria</taxon>
        <taxon>Pseudomonadati</taxon>
        <taxon>Pseudomonadota</taxon>
        <taxon>Betaproteobacteria</taxon>
        <taxon>Nitrosomonadales</taxon>
        <taxon>Thiobacillaceae</taxon>
        <taxon>Parasulfuritortus</taxon>
    </lineage>
</organism>
<dbReference type="InterPro" id="IPR013216">
    <property type="entry name" value="Methyltransf_11"/>
</dbReference>
<name>A0A4R1BCR4_9PROT</name>
<keyword evidence="1 5" id="KW-0489">Methyltransferase</keyword>
<evidence type="ECO:0000313" key="5">
    <source>
        <dbReference type="EMBL" id="TCJ14748.1"/>
    </source>
</evidence>
<reference evidence="5 6" key="1">
    <citation type="submission" date="2019-03" db="EMBL/GenBank/DDBJ databases">
        <title>Genome sequence of Thiobacillaceae bacterium LSR1, a sulfur-oxidizing bacterium isolated from freshwater sediment.</title>
        <authorList>
            <person name="Li S."/>
        </authorList>
    </citation>
    <scope>NUCLEOTIDE SEQUENCE [LARGE SCALE GENOMIC DNA]</scope>
    <source>
        <strain evidence="5 6">LSR1</strain>
    </source>
</reference>
<dbReference type="OrthoDB" id="932345at2"/>
<dbReference type="SUPFAM" id="SSF53335">
    <property type="entry name" value="S-adenosyl-L-methionine-dependent methyltransferases"/>
    <property type="match status" value="1"/>
</dbReference>
<keyword evidence="6" id="KW-1185">Reference proteome</keyword>
<dbReference type="PANTHER" id="PTHR43464">
    <property type="entry name" value="METHYLTRANSFERASE"/>
    <property type="match status" value="1"/>
</dbReference>
<dbReference type="GO" id="GO:0032259">
    <property type="term" value="P:methylation"/>
    <property type="evidence" value="ECO:0007669"/>
    <property type="project" value="UniProtKB-KW"/>
</dbReference>
<keyword evidence="3" id="KW-0949">S-adenosyl-L-methionine</keyword>
<dbReference type="Gene3D" id="3.40.50.150">
    <property type="entry name" value="Vaccinia Virus protein VP39"/>
    <property type="match status" value="1"/>
</dbReference>
<dbReference type="AlphaFoldDB" id="A0A4R1BCR4"/>
<comment type="caution">
    <text evidence="5">The sequence shown here is derived from an EMBL/GenBank/DDBJ whole genome shotgun (WGS) entry which is preliminary data.</text>
</comment>
<dbReference type="InterPro" id="IPR029063">
    <property type="entry name" value="SAM-dependent_MTases_sf"/>
</dbReference>
<dbReference type="Proteomes" id="UP000295443">
    <property type="component" value="Unassembled WGS sequence"/>
</dbReference>
<proteinExistence type="predicted"/>
<evidence type="ECO:0000256" key="3">
    <source>
        <dbReference type="ARBA" id="ARBA00022691"/>
    </source>
</evidence>